<evidence type="ECO:0000313" key="1">
    <source>
        <dbReference type="EMBL" id="AFI90433.1"/>
    </source>
</evidence>
<dbReference type="Proteomes" id="UP000008044">
    <property type="component" value="Chromosome"/>
</dbReference>
<organism evidence="1 2">
    <name type="scientific">Pectobacterium parmentieri</name>
    <dbReference type="NCBI Taxonomy" id="1905730"/>
    <lineage>
        <taxon>Bacteria</taxon>
        <taxon>Pseudomonadati</taxon>
        <taxon>Pseudomonadota</taxon>
        <taxon>Gammaproteobacteria</taxon>
        <taxon>Enterobacterales</taxon>
        <taxon>Pectobacteriaceae</taxon>
        <taxon>Pectobacterium</taxon>
    </lineage>
</organism>
<gene>
    <name evidence="1" type="ordered locus">W5S_2345</name>
</gene>
<dbReference type="KEGG" id="pec:W5S_2345"/>
<reference evidence="1 2" key="1">
    <citation type="journal article" date="2012" name="J. Bacteriol.">
        <title>Genome sequence of Pectobacterium sp. strain SCC3193.</title>
        <authorList>
            <person name="Koskinen J.P."/>
            <person name="Laine P."/>
            <person name="Niemi O."/>
            <person name="Nykyri J."/>
            <person name="Harjunpaa H."/>
            <person name="Auvinen P."/>
            <person name="Paulin L."/>
            <person name="Pirhonen M."/>
            <person name="Palva T."/>
            <person name="Holm L."/>
        </authorList>
    </citation>
    <scope>NUCLEOTIDE SEQUENCE [LARGE SCALE GENOMIC DNA]</scope>
    <source>
        <strain evidence="1 2">SCC3193</strain>
    </source>
</reference>
<accession>A0A0H3I6K1</accession>
<name>A0A0H3I6K1_PECPM</name>
<evidence type="ECO:0000313" key="2">
    <source>
        <dbReference type="Proteomes" id="UP000008044"/>
    </source>
</evidence>
<dbReference type="EMBL" id="CP003415">
    <property type="protein sequence ID" value="AFI90433.1"/>
    <property type="molecule type" value="Genomic_DNA"/>
</dbReference>
<dbReference type="STRING" id="1905730.W5S_2345"/>
<dbReference type="AlphaFoldDB" id="A0A0H3I6K1"/>
<dbReference type="PATRIC" id="fig|1166016.3.peg.2362"/>
<sequence length="64" mass="7282">MIQPDCEFDDFLDDEFGLFVNGYSDGDFDVRVTTVDGEFFACVPERELAGFMRNFFSGNGANFF</sequence>
<dbReference type="eggNOG" id="ENOG5031I1V">
    <property type="taxonomic scope" value="Bacteria"/>
</dbReference>
<protein>
    <submittedName>
        <fullName evidence="1">Uncharacterized protein</fullName>
    </submittedName>
</protein>
<proteinExistence type="predicted"/>
<dbReference type="HOGENOM" id="CLU_2863818_0_0_6"/>